<reference evidence="2 3" key="1">
    <citation type="submission" date="2023-07" db="EMBL/GenBank/DDBJ databases">
        <title>Genomic Encyclopedia of Type Strains, Phase IV (KMG-IV): sequencing the most valuable type-strain genomes for metagenomic binning, comparative biology and taxonomic classification.</title>
        <authorList>
            <person name="Goeker M."/>
        </authorList>
    </citation>
    <scope>NUCLEOTIDE SEQUENCE [LARGE SCALE GENOMIC DNA]</scope>
    <source>
        <strain evidence="2 3">DSM 19619</strain>
    </source>
</reference>
<feature type="domain" description="SnoaL-like" evidence="1">
    <location>
        <begin position="5"/>
        <end position="132"/>
    </location>
</feature>
<organism evidence="2 3">
    <name type="scientific">Labrys wisconsinensis</name>
    <dbReference type="NCBI Taxonomy" id="425677"/>
    <lineage>
        <taxon>Bacteria</taxon>
        <taxon>Pseudomonadati</taxon>
        <taxon>Pseudomonadota</taxon>
        <taxon>Alphaproteobacteria</taxon>
        <taxon>Hyphomicrobiales</taxon>
        <taxon>Xanthobacteraceae</taxon>
        <taxon>Labrys</taxon>
    </lineage>
</organism>
<accession>A0ABU0JBZ5</accession>
<comment type="caution">
    <text evidence="2">The sequence shown here is derived from an EMBL/GenBank/DDBJ whole genome shotgun (WGS) entry which is preliminary data.</text>
</comment>
<evidence type="ECO:0000313" key="2">
    <source>
        <dbReference type="EMBL" id="MDQ0471799.1"/>
    </source>
</evidence>
<dbReference type="InterPro" id="IPR037401">
    <property type="entry name" value="SnoaL-like"/>
</dbReference>
<evidence type="ECO:0000313" key="3">
    <source>
        <dbReference type="Proteomes" id="UP001242480"/>
    </source>
</evidence>
<gene>
    <name evidence="2" type="ORF">QO011_004826</name>
</gene>
<name>A0ABU0JBZ5_9HYPH</name>
<dbReference type="Proteomes" id="UP001242480">
    <property type="component" value="Unassembled WGS sequence"/>
</dbReference>
<dbReference type="Pfam" id="PF13577">
    <property type="entry name" value="SnoaL_4"/>
    <property type="match status" value="1"/>
</dbReference>
<dbReference type="Gene3D" id="3.10.450.50">
    <property type="match status" value="1"/>
</dbReference>
<protein>
    <recommendedName>
        <fullName evidence="1">SnoaL-like domain-containing protein</fullName>
    </recommendedName>
</protein>
<dbReference type="InterPro" id="IPR032710">
    <property type="entry name" value="NTF2-like_dom_sf"/>
</dbReference>
<sequence>MSHNAADRQLIQDAIARYAWGFDTADFALLGEAFTEDATSGGVVTGTSIAWGPMRGRDEIVAVLASIRRAQTDQRRHNIGSFLFEKQSATTASVRCYLDLTSTENGTSRLVTGGTYAADLVKQGETWRMSRLDAVLDGPF</sequence>
<keyword evidence="3" id="KW-1185">Reference proteome</keyword>
<dbReference type="EMBL" id="JAUSVX010000010">
    <property type="protein sequence ID" value="MDQ0471799.1"/>
    <property type="molecule type" value="Genomic_DNA"/>
</dbReference>
<dbReference type="SUPFAM" id="SSF54427">
    <property type="entry name" value="NTF2-like"/>
    <property type="match status" value="1"/>
</dbReference>
<evidence type="ECO:0000259" key="1">
    <source>
        <dbReference type="Pfam" id="PF13577"/>
    </source>
</evidence>
<dbReference type="CDD" id="cd00531">
    <property type="entry name" value="NTF2_like"/>
    <property type="match status" value="1"/>
</dbReference>
<proteinExistence type="predicted"/>
<dbReference type="RefSeq" id="WP_307277561.1">
    <property type="nucleotide sequence ID" value="NZ_JAUSVX010000010.1"/>
</dbReference>